<dbReference type="NCBIfam" id="NF047420">
    <property type="entry name" value="EF_P_mod_YmfI"/>
    <property type="match status" value="1"/>
</dbReference>
<proteinExistence type="inferred from homology"/>
<evidence type="ECO:0000256" key="1">
    <source>
        <dbReference type="ARBA" id="ARBA00006484"/>
    </source>
</evidence>
<gene>
    <name evidence="2" type="ORF">H9636_03430</name>
</gene>
<reference evidence="2 3" key="1">
    <citation type="submission" date="2020-08" db="EMBL/GenBank/DDBJ databases">
        <title>A Genomic Blueprint of the Chicken Gut Microbiome.</title>
        <authorList>
            <person name="Gilroy R."/>
            <person name="Ravi A."/>
            <person name="Getino M."/>
            <person name="Pursley I."/>
            <person name="Horton D.L."/>
            <person name="Alikhan N.-F."/>
            <person name="Baker D."/>
            <person name="Gharbi K."/>
            <person name="Hall N."/>
            <person name="Watson M."/>
            <person name="Adriaenssens E.M."/>
            <person name="Foster-Nyarko E."/>
            <person name="Jarju S."/>
            <person name="Secka A."/>
            <person name="Antonio M."/>
            <person name="Oren A."/>
            <person name="Chaudhuri R."/>
            <person name="La Ragione R.M."/>
            <person name="Hildebrand F."/>
            <person name="Pallen M.J."/>
        </authorList>
    </citation>
    <scope>NUCLEOTIDE SEQUENCE [LARGE SCALE GENOMIC DNA]</scope>
    <source>
        <strain evidence="2 3">Re31</strain>
    </source>
</reference>
<name>A0ABR8XA94_9BACL</name>
<dbReference type="SUPFAM" id="SSF51735">
    <property type="entry name" value="NAD(P)-binding Rossmann-fold domains"/>
    <property type="match status" value="1"/>
</dbReference>
<accession>A0ABR8XA94</accession>
<sequence>MKKFALVVGASGAIGKAIAQRLASDGWSLYLHFHQNRQAVEQLVEPLRLNYPEQDFIEVQADFSVDDGAENLAPQIYSLQAIVFAGGHAFYGLIEDTPVEEMNRLWKVHVQNPIRLIALLSNKLRQHETSYVLFIGSIWGEAGAAFETVYSAVKGAQHAFVKSYAKEAAYNHILVNAIAPGLINTGMNAHLNEEEKKAIHEEIPLGRAGEVEEVANLVSFYLSGQVNYVTGQIIRLNGGWYI</sequence>
<keyword evidence="3" id="KW-1185">Reference proteome</keyword>
<comment type="caution">
    <text evidence="2">The sequence shown here is derived from an EMBL/GenBank/DDBJ whole genome shotgun (WGS) entry which is preliminary data.</text>
</comment>
<dbReference type="Proteomes" id="UP000640930">
    <property type="component" value="Unassembled WGS sequence"/>
</dbReference>
<evidence type="ECO:0000313" key="2">
    <source>
        <dbReference type="EMBL" id="MBD8025701.1"/>
    </source>
</evidence>
<comment type="similarity">
    <text evidence="1">Belongs to the short-chain dehydrogenases/reductases (SDR) family.</text>
</comment>
<dbReference type="Pfam" id="PF13561">
    <property type="entry name" value="adh_short_C2"/>
    <property type="match status" value="1"/>
</dbReference>
<dbReference type="PANTHER" id="PTHR42879:SF2">
    <property type="entry name" value="3-OXOACYL-[ACYL-CARRIER-PROTEIN] REDUCTASE FABG"/>
    <property type="match status" value="1"/>
</dbReference>
<dbReference type="CDD" id="cd05233">
    <property type="entry name" value="SDR_c"/>
    <property type="match status" value="1"/>
</dbReference>
<evidence type="ECO:0000313" key="3">
    <source>
        <dbReference type="Proteomes" id="UP000640930"/>
    </source>
</evidence>
<dbReference type="Gene3D" id="3.40.50.720">
    <property type="entry name" value="NAD(P)-binding Rossmann-like Domain"/>
    <property type="match status" value="1"/>
</dbReference>
<dbReference type="PANTHER" id="PTHR42879">
    <property type="entry name" value="3-OXOACYL-(ACYL-CARRIER-PROTEIN) REDUCTASE"/>
    <property type="match status" value="1"/>
</dbReference>
<organism evidence="2 3">
    <name type="scientific">Ureibacillus galli</name>
    <dbReference type="NCBI Taxonomy" id="2762222"/>
    <lineage>
        <taxon>Bacteria</taxon>
        <taxon>Bacillati</taxon>
        <taxon>Bacillota</taxon>
        <taxon>Bacilli</taxon>
        <taxon>Bacillales</taxon>
        <taxon>Caryophanaceae</taxon>
        <taxon>Ureibacillus</taxon>
    </lineage>
</organism>
<dbReference type="PRINTS" id="PR00081">
    <property type="entry name" value="GDHRDH"/>
</dbReference>
<protein>
    <submittedName>
        <fullName evidence="2">SDR family oxidoreductase</fullName>
    </submittedName>
</protein>
<dbReference type="RefSeq" id="WP_191706242.1">
    <property type="nucleotide sequence ID" value="NZ_JACSQA010000003.1"/>
</dbReference>
<dbReference type="EMBL" id="JACSQA010000003">
    <property type="protein sequence ID" value="MBD8025701.1"/>
    <property type="molecule type" value="Genomic_DNA"/>
</dbReference>
<dbReference type="InterPro" id="IPR050259">
    <property type="entry name" value="SDR"/>
</dbReference>
<dbReference type="InterPro" id="IPR036291">
    <property type="entry name" value="NAD(P)-bd_dom_sf"/>
</dbReference>
<dbReference type="InterPro" id="IPR002347">
    <property type="entry name" value="SDR_fam"/>
</dbReference>